<protein>
    <recommendedName>
        <fullName evidence="5">Tropinone reductase-like protein</fullName>
    </recommendedName>
</protein>
<name>A0A2G2ZEG0_CAPAN</name>
<evidence type="ECO:0000256" key="1">
    <source>
        <dbReference type="ARBA" id="ARBA00022857"/>
    </source>
</evidence>
<evidence type="ECO:0000256" key="2">
    <source>
        <dbReference type="ARBA" id="ARBA00023002"/>
    </source>
</evidence>
<evidence type="ECO:0000313" key="3">
    <source>
        <dbReference type="EMBL" id="PHT80386.1"/>
    </source>
</evidence>
<dbReference type="EMBL" id="AYRZ02000006">
    <property type="protein sequence ID" value="PHT80386.1"/>
    <property type="molecule type" value="Genomic_DNA"/>
</dbReference>
<evidence type="ECO:0000313" key="4">
    <source>
        <dbReference type="Proteomes" id="UP000222542"/>
    </source>
</evidence>
<dbReference type="Proteomes" id="UP000222542">
    <property type="component" value="Unassembled WGS sequence"/>
</dbReference>
<dbReference type="Pfam" id="PF00106">
    <property type="entry name" value="adh_short"/>
    <property type="match status" value="1"/>
</dbReference>
<comment type="caution">
    <text evidence="3">The sequence shown here is derived from an EMBL/GenBank/DDBJ whole genome shotgun (WGS) entry which is preliminary data.</text>
</comment>
<evidence type="ECO:0008006" key="5">
    <source>
        <dbReference type="Google" id="ProtNLM"/>
    </source>
</evidence>
<reference evidence="3 4" key="1">
    <citation type="journal article" date="2014" name="Nat. Genet.">
        <title>Genome sequence of the hot pepper provides insights into the evolution of pungency in Capsicum species.</title>
        <authorList>
            <person name="Kim S."/>
            <person name="Park M."/>
            <person name="Yeom S.I."/>
            <person name="Kim Y.M."/>
            <person name="Lee J.M."/>
            <person name="Lee H.A."/>
            <person name="Seo E."/>
            <person name="Choi J."/>
            <person name="Cheong K."/>
            <person name="Kim K.T."/>
            <person name="Jung K."/>
            <person name="Lee G.W."/>
            <person name="Oh S.K."/>
            <person name="Bae C."/>
            <person name="Kim S.B."/>
            <person name="Lee H.Y."/>
            <person name="Kim S.Y."/>
            <person name="Kim M.S."/>
            <person name="Kang B.C."/>
            <person name="Jo Y.D."/>
            <person name="Yang H.B."/>
            <person name="Jeong H.J."/>
            <person name="Kang W.H."/>
            <person name="Kwon J.K."/>
            <person name="Shin C."/>
            <person name="Lim J.Y."/>
            <person name="Park J.H."/>
            <person name="Huh J.H."/>
            <person name="Kim J.S."/>
            <person name="Kim B.D."/>
            <person name="Cohen O."/>
            <person name="Paran I."/>
            <person name="Suh M.C."/>
            <person name="Lee S.B."/>
            <person name="Kim Y.K."/>
            <person name="Shin Y."/>
            <person name="Noh S.J."/>
            <person name="Park J."/>
            <person name="Seo Y.S."/>
            <person name="Kwon S.Y."/>
            <person name="Kim H.A."/>
            <person name="Park J.M."/>
            <person name="Kim H.J."/>
            <person name="Choi S.B."/>
            <person name="Bosland P.W."/>
            <person name="Reeves G."/>
            <person name="Jo S.H."/>
            <person name="Lee B.W."/>
            <person name="Cho H.T."/>
            <person name="Choi H.S."/>
            <person name="Lee M.S."/>
            <person name="Yu Y."/>
            <person name="Do Choi Y."/>
            <person name="Park B.S."/>
            <person name="van Deynze A."/>
            <person name="Ashrafi H."/>
            <person name="Hill T."/>
            <person name="Kim W.T."/>
            <person name="Pai H.S."/>
            <person name="Ahn H.K."/>
            <person name="Yeam I."/>
            <person name="Giovannoni J.J."/>
            <person name="Rose J.K."/>
            <person name="Sorensen I."/>
            <person name="Lee S.J."/>
            <person name="Kim R.W."/>
            <person name="Choi I.Y."/>
            <person name="Choi B.S."/>
            <person name="Lim J.S."/>
            <person name="Lee Y.H."/>
            <person name="Choi D."/>
        </authorList>
    </citation>
    <scope>NUCLEOTIDE SEQUENCE [LARGE SCALE GENOMIC DNA]</scope>
    <source>
        <strain evidence="4">cv. CM334</strain>
    </source>
</reference>
<sequence length="85" mass="9828">MTKFAGSRWSLNGLVALVTGGTYGIGHEIVKELGELGAKVYTCSRDETKLNECLQQCLPKDFKYKVVYVMYLREIREYNSWKRFP</sequence>
<dbReference type="OMA" id="IREYNSW"/>
<keyword evidence="4" id="KW-1185">Reference proteome</keyword>
<dbReference type="PANTHER" id="PTHR42898:SF89">
    <property type="entry name" value="TROPINONE REDUCTASE-LIKE PROTEIN"/>
    <property type="match status" value="1"/>
</dbReference>
<reference evidence="3 4" key="2">
    <citation type="journal article" date="2017" name="Genome Biol.">
        <title>New reference genome sequences of hot pepper reveal the massive evolution of plant disease-resistance genes by retroduplication.</title>
        <authorList>
            <person name="Kim S."/>
            <person name="Park J."/>
            <person name="Yeom S.I."/>
            <person name="Kim Y.M."/>
            <person name="Seo E."/>
            <person name="Kim K.T."/>
            <person name="Kim M.S."/>
            <person name="Lee J.M."/>
            <person name="Cheong K."/>
            <person name="Shin H.S."/>
            <person name="Kim S.B."/>
            <person name="Han K."/>
            <person name="Lee J."/>
            <person name="Park M."/>
            <person name="Lee H.A."/>
            <person name="Lee H.Y."/>
            <person name="Lee Y."/>
            <person name="Oh S."/>
            <person name="Lee J.H."/>
            <person name="Choi E."/>
            <person name="Choi E."/>
            <person name="Lee S.E."/>
            <person name="Jeon J."/>
            <person name="Kim H."/>
            <person name="Choi G."/>
            <person name="Song H."/>
            <person name="Lee J."/>
            <person name="Lee S.C."/>
            <person name="Kwon J.K."/>
            <person name="Lee H.Y."/>
            <person name="Koo N."/>
            <person name="Hong Y."/>
            <person name="Kim R.W."/>
            <person name="Kang W.H."/>
            <person name="Huh J.H."/>
            <person name="Kang B.C."/>
            <person name="Yang T.J."/>
            <person name="Lee Y.H."/>
            <person name="Bennetzen J.L."/>
            <person name="Choi D."/>
        </authorList>
    </citation>
    <scope>NUCLEOTIDE SEQUENCE [LARGE SCALE GENOMIC DNA]</scope>
    <source>
        <strain evidence="4">cv. CM334</strain>
    </source>
</reference>
<keyword evidence="1" id="KW-0521">NADP</keyword>
<proteinExistence type="predicted"/>
<dbReference type="Gene3D" id="3.40.50.720">
    <property type="entry name" value="NAD(P)-binding Rossmann-like Domain"/>
    <property type="match status" value="1"/>
</dbReference>
<dbReference type="InterPro" id="IPR002347">
    <property type="entry name" value="SDR_fam"/>
</dbReference>
<organism evidence="3 4">
    <name type="scientific">Capsicum annuum</name>
    <name type="common">Capsicum pepper</name>
    <dbReference type="NCBI Taxonomy" id="4072"/>
    <lineage>
        <taxon>Eukaryota</taxon>
        <taxon>Viridiplantae</taxon>
        <taxon>Streptophyta</taxon>
        <taxon>Embryophyta</taxon>
        <taxon>Tracheophyta</taxon>
        <taxon>Spermatophyta</taxon>
        <taxon>Magnoliopsida</taxon>
        <taxon>eudicotyledons</taxon>
        <taxon>Gunneridae</taxon>
        <taxon>Pentapetalae</taxon>
        <taxon>asterids</taxon>
        <taxon>lamiids</taxon>
        <taxon>Solanales</taxon>
        <taxon>Solanaceae</taxon>
        <taxon>Solanoideae</taxon>
        <taxon>Capsiceae</taxon>
        <taxon>Capsicum</taxon>
    </lineage>
</organism>
<dbReference type="SUPFAM" id="SSF51735">
    <property type="entry name" value="NAD(P)-binding Rossmann-fold domains"/>
    <property type="match status" value="1"/>
</dbReference>
<keyword evidence="2" id="KW-0560">Oxidoreductase</keyword>
<dbReference type="GO" id="GO:0016491">
    <property type="term" value="F:oxidoreductase activity"/>
    <property type="evidence" value="ECO:0007669"/>
    <property type="project" value="UniProtKB-KW"/>
</dbReference>
<dbReference type="STRING" id="4072.A0A2G2ZEG0"/>
<accession>A0A2G2ZEG0</accession>
<dbReference type="PANTHER" id="PTHR42898">
    <property type="entry name" value="TROPINONE REDUCTASE"/>
    <property type="match status" value="1"/>
</dbReference>
<gene>
    <name evidence="3" type="ORF">T459_18438</name>
</gene>
<dbReference type="Gramene" id="PHT80386">
    <property type="protein sequence ID" value="PHT80386"/>
    <property type="gene ID" value="T459_18438"/>
</dbReference>
<dbReference type="InterPro" id="IPR036291">
    <property type="entry name" value="NAD(P)-bd_dom_sf"/>
</dbReference>
<dbReference type="AlphaFoldDB" id="A0A2G2ZEG0"/>
<dbReference type="InterPro" id="IPR045000">
    <property type="entry name" value="TR"/>
</dbReference>